<reference evidence="3" key="1">
    <citation type="submission" date="2013-04" db="EMBL/GenBank/DDBJ databases">
        <authorList>
            <person name="Qu J."/>
            <person name="Murali S.C."/>
            <person name="Bandaranaike D."/>
            <person name="Bellair M."/>
            <person name="Blankenburg K."/>
            <person name="Chao H."/>
            <person name="Dinh H."/>
            <person name="Doddapaneni H."/>
            <person name="Downs B."/>
            <person name="Dugan-Rocha S."/>
            <person name="Elkadiri S."/>
            <person name="Gnanaolivu R.D."/>
            <person name="Hernandez B."/>
            <person name="Javaid M."/>
            <person name="Jayaseelan J.C."/>
            <person name="Lee S."/>
            <person name="Li M."/>
            <person name="Ming W."/>
            <person name="Munidasa M."/>
            <person name="Muniz J."/>
            <person name="Nguyen L."/>
            <person name="Ongeri F."/>
            <person name="Osuji N."/>
            <person name="Pu L.-L."/>
            <person name="Puazo M."/>
            <person name="Qu C."/>
            <person name="Quiroz J."/>
            <person name="Raj R."/>
            <person name="Weissenberger G."/>
            <person name="Xin Y."/>
            <person name="Zou X."/>
            <person name="Han Y."/>
            <person name="Richards S."/>
            <person name="Worley K."/>
            <person name="Muzny D."/>
            <person name="Gibbs R."/>
        </authorList>
    </citation>
    <scope>NUCLEOTIDE SEQUENCE</scope>
    <source>
        <strain evidence="3">Sampled in the wild</strain>
    </source>
</reference>
<keyword evidence="1" id="KW-0472">Membrane</keyword>
<gene>
    <name evidence="3" type="ORF">J437_LFUL011022</name>
</gene>
<dbReference type="OrthoDB" id="8195786at2759"/>
<evidence type="ECO:0000256" key="1">
    <source>
        <dbReference type="SAM" id="Phobius"/>
    </source>
</evidence>
<dbReference type="EMBL" id="KZ308668">
    <property type="protein sequence ID" value="KAG8232914.1"/>
    <property type="molecule type" value="Genomic_DNA"/>
</dbReference>
<evidence type="ECO:0000313" key="4">
    <source>
        <dbReference type="Proteomes" id="UP000792457"/>
    </source>
</evidence>
<dbReference type="AlphaFoldDB" id="A0A8K0KCY6"/>
<keyword evidence="2" id="KW-0732">Signal</keyword>
<keyword evidence="1" id="KW-0812">Transmembrane</keyword>
<protein>
    <recommendedName>
        <fullName evidence="5">Transmembrane protein</fullName>
    </recommendedName>
</protein>
<feature type="transmembrane region" description="Helical" evidence="1">
    <location>
        <begin position="83"/>
        <end position="105"/>
    </location>
</feature>
<keyword evidence="1" id="KW-1133">Transmembrane helix</keyword>
<sequence length="123" mass="13687">MMDKIFPQLLFLLLFVAYSNLAESGVGGRSSQSAPRPYYMHPYHPYRGTNYKGGPLIYGGLHPYSPQKAATVPEVKKSGGHGLSAWGIVGIILAIIFCGTGIYYCGRFYPIFCKKERNDNFEL</sequence>
<accession>A0A8K0KCY6</accession>
<comment type="caution">
    <text evidence="3">The sequence shown here is derived from an EMBL/GenBank/DDBJ whole genome shotgun (WGS) entry which is preliminary data.</text>
</comment>
<feature type="chain" id="PRO_5035442397" description="Transmembrane protein" evidence="2">
    <location>
        <begin position="25"/>
        <end position="123"/>
    </location>
</feature>
<evidence type="ECO:0000313" key="3">
    <source>
        <dbReference type="EMBL" id="KAG8232914.1"/>
    </source>
</evidence>
<name>A0A8K0KCY6_LADFU</name>
<evidence type="ECO:0008006" key="5">
    <source>
        <dbReference type="Google" id="ProtNLM"/>
    </source>
</evidence>
<proteinExistence type="predicted"/>
<organism evidence="3 4">
    <name type="scientific">Ladona fulva</name>
    <name type="common">Scarce chaser dragonfly</name>
    <name type="synonym">Libellula fulva</name>
    <dbReference type="NCBI Taxonomy" id="123851"/>
    <lineage>
        <taxon>Eukaryota</taxon>
        <taxon>Metazoa</taxon>
        <taxon>Ecdysozoa</taxon>
        <taxon>Arthropoda</taxon>
        <taxon>Hexapoda</taxon>
        <taxon>Insecta</taxon>
        <taxon>Pterygota</taxon>
        <taxon>Palaeoptera</taxon>
        <taxon>Odonata</taxon>
        <taxon>Epiprocta</taxon>
        <taxon>Anisoptera</taxon>
        <taxon>Libelluloidea</taxon>
        <taxon>Libellulidae</taxon>
        <taxon>Ladona</taxon>
    </lineage>
</organism>
<keyword evidence="4" id="KW-1185">Reference proteome</keyword>
<dbReference type="Proteomes" id="UP000792457">
    <property type="component" value="Unassembled WGS sequence"/>
</dbReference>
<evidence type="ECO:0000256" key="2">
    <source>
        <dbReference type="SAM" id="SignalP"/>
    </source>
</evidence>
<feature type="signal peptide" evidence="2">
    <location>
        <begin position="1"/>
        <end position="24"/>
    </location>
</feature>
<reference evidence="3" key="2">
    <citation type="submission" date="2017-10" db="EMBL/GenBank/DDBJ databases">
        <title>Ladona fulva Genome sequencing and assembly.</title>
        <authorList>
            <person name="Murali S."/>
            <person name="Richards S."/>
            <person name="Bandaranaike D."/>
            <person name="Bellair M."/>
            <person name="Blankenburg K."/>
            <person name="Chao H."/>
            <person name="Dinh H."/>
            <person name="Doddapaneni H."/>
            <person name="Dugan-Rocha S."/>
            <person name="Elkadiri S."/>
            <person name="Gnanaolivu R."/>
            <person name="Hernandez B."/>
            <person name="Skinner E."/>
            <person name="Javaid M."/>
            <person name="Lee S."/>
            <person name="Li M."/>
            <person name="Ming W."/>
            <person name="Munidasa M."/>
            <person name="Muniz J."/>
            <person name="Nguyen L."/>
            <person name="Hughes D."/>
            <person name="Osuji N."/>
            <person name="Pu L.-L."/>
            <person name="Puazo M."/>
            <person name="Qu C."/>
            <person name="Quiroz J."/>
            <person name="Raj R."/>
            <person name="Weissenberger G."/>
            <person name="Xin Y."/>
            <person name="Zou X."/>
            <person name="Han Y."/>
            <person name="Worley K."/>
            <person name="Muzny D."/>
            <person name="Gibbs R."/>
        </authorList>
    </citation>
    <scope>NUCLEOTIDE SEQUENCE</scope>
    <source>
        <strain evidence="3">Sampled in the wild</strain>
    </source>
</reference>